<dbReference type="GO" id="GO:0005634">
    <property type="term" value="C:nucleus"/>
    <property type="evidence" value="ECO:0007669"/>
    <property type="project" value="InterPro"/>
</dbReference>
<feature type="compositionally biased region" description="Polar residues" evidence="3">
    <location>
        <begin position="24"/>
        <end position="47"/>
    </location>
</feature>
<evidence type="ECO:0000313" key="4">
    <source>
        <dbReference type="EMBL" id="RUP48671.1"/>
    </source>
</evidence>
<dbReference type="Pfam" id="PF00956">
    <property type="entry name" value="NAP"/>
    <property type="match status" value="1"/>
</dbReference>
<protein>
    <recommendedName>
        <fullName evidence="6">Nucleosome assembly protein</fullName>
    </recommendedName>
</protein>
<dbReference type="FunFam" id="1.20.5.1500:FF:000001">
    <property type="entry name" value="Nucleosome assembly protein 1-like 1"/>
    <property type="match status" value="1"/>
</dbReference>
<keyword evidence="5" id="KW-1185">Reference proteome</keyword>
<proteinExistence type="inferred from homology"/>
<feature type="region of interest" description="Disordered" evidence="3">
    <location>
        <begin position="23"/>
        <end position="47"/>
    </location>
</feature>
<dbReference type="Gene3D" id="1.20.5.1500">
    <property type="match status" value="1"/>
</dbReference>
<feature type="region of interest" description="Disordered" evidence="3">
    <location>
        <begin position="363"/>
        <end position="413"/>
    </location>
</feature>
<evidence type="ECO:0000313" key="5">
    <source>
        <dbReference type="Proteomes" id="UP000268093"/>
    </source>
</evidence>
<dbReference type="OrthoDB" id="27325at2759"/>
<dbReference type="FunFam" id="3.30.1120.90:FF:000003">
    <property type="entry name" value="Nucleosome assembly protein"/>
    <property type="match status" value="1"/>
</dbReference>
<evidence type="ECO:0008006" key="6">
    <source>
        <dbReference type="Google" id="ProtNLM"/>
    </source>
</evidence>
<dbReference type="InterPro" id="IPR037231">
    <property type="entry name" value="NAP-like_sf"/>
</dbReference>
<feature type="region of interest" description="Disordered" evidence="3">
    <location>
        <begin position="154"/>
        <end position="174"/>
    </location>
</feature>
<dbReference type="PANTHER" id="PTHR11875">
    <property type="entry name" value="TESTIS-SPECIFIC Y-ENCODED PROTEIN"/>
    <property type="match status" value="1"/>
</dbReference>
<organism evidence="4 5">
    <name type="scientific">Jimgerdemannia flammicorona</name>
    <dbReference type="NCBI Taxonomy" id="994334"/>
    <lineage>
        <taxon>Eukaryota</taxon>
        <taxon>Fungi</taxon>
        <taxon>Fungi incertae sedis</taxon>
        <taxon>Mucoromycota</taxon>
        <taxon>Mucoromycotina</taxon>
        <taxon>Endogonomycetes</taxon>
        <taxon>Endogonales</taxon>
        <taxon>Endogonaceae</taxon>
        <taxon>Jimgerdemannia</taxon>
    </lineage>
</organism>
<reference evidence="4 5" key="1">
    <citation type="journal article" date="2018" name="New Phytol.">
        <title>Phylogenomics of Endogonaceae and evolution of mycorrhizas within Mucoromycota.</title>
        <authorList>
            <person name="Chang Y."/>
            <person name="Desiro A."/>
            <person name="Na H."/>
            <person name="Sandor L."/>
            <person name="Lipzen A."/>
            <person name="Clum A."/>
            <person name="Barry K."/>
            <person name="Grigoriev I.V."/>
            <person name="Martin F.M."/>
            <person name="Stajich J.E."/>
            <person name="Smith M.E."/>
            <person name="Bonito G."/>
            <person name="Spatafora J.W."/>
        </authorList>
    </citation>
    <scope>NUCLEOTIDE SEQUENCE [LARGE SCALE GENOMIC DNA]</scope>
    <source>
        <strain evidence="4 5">GMNB39</strain>
    </source>
</reference>
<dbReference type="Gene3D" id="3.30.1120.90">
    <property type="entry name" value="Nucleosome assembly protein"/>
    <property type="match status" value="1"/>
</dbReference>
<dbReference type="GO" id="GO:0006334">
    <property type="term" value="P:nucleosome assembly"/>
    <property type="evidence" value="ECO:0007669"/>
    <property type="project" value="InterPro"/>
</dbReference>
<feature type="compositionally biased region" description="Basic and acidic residues" evidence="3">
    <location>
        <begin position="399"/>
        <end position="413"/>
    </location>
</feature>
<name>A0A433DCU1_9FUNG</name>
<evidence type="ECO:0000256" key="2">
    <source>
        <dbReference type="RuleBase" id="RU003876"/>
    </source>
</evidence>
<accession>A0A433DCU1</accession>
<dbReference type="Proteomes" id="UP000268093">
    <property type="component" value="Unassembled WGS sequence"/>
</dbReference>
<comment type="caution">
    <text evidence="4">The sequence shown here is derived from an EMBL/GenBank/DDBJ whole genome shotgun (WGS) entry which is preliminary data.</text>
</comment>
<dbReference type="AlphaFoldDB" id="A0A433DCU1"/>
<dbReference type="SUPFAM" id="SSF143113">
    <property type="entry name" value="NAP-like"/>
    <property type="match status" value="1"/>
</dbReference>
<dbReference type="InterPro" id="IPR002164">
    <property type="entry name" value="NAP_family"/>
</dbReference>
<feature type="compositionally biased region" description="Acidic residues" evidence="3">
    <location>
        <begin position="364"/>
        <end position="398"/>
    </location>
</feature>
<gene>
    <name evidence="4" type="ORF">BC936DRAFT_144209</name>
</gene>
<comment type="similarity">
    <text evidence="1 2">Belongs to the nucleosome assembly protein (NAP) family.</text>
</comment>
<dbReference type="EMBL" id="RBNI01003113">
    <property type="protein sequence ID" value="RUP48671.1"/>
    <property type="molecule type" value="Genomic_DNA"/>
</dbReference>
<evidence type="ECO:0000256" key="1">
    <source>
        <dbReference type="ARBA" id="ARBA00009947"/>
    </source>
</evidence>
<sequence length="413" mass="46890">MNSTLMDQQAAVDIKTKSKLLTPHQGSFQAPTPQNTPSTPAPITSTYRPTIAPISEKMETIVTKGANKQTSGILAGNPQLMNMLQGRLGSLVGRPSGYIDSLPTEVKRRINGLKFLQSKHAELEAKFQEEILSLEKKYLELYRPLYEKRAAVVTGQTEPTEEEVTAGEKIDEKEEDKDVTGVPEFWLTALKNHIQLAEFITEKDEAVLKHLVDIRMSYIEKPGFRLEFEFSENEYFTNKVLSKTYYYQDQAGYGGDFVYDHAEGTEINWKEGKDMTVTIETKKQRHKGTNKTRVVKRTVPADTFFSFFNPPAVPADGEELDEDEAEGLDEKLEADYELGEEFKEKLIPHAVDWFTGKALSYENYDGEDWGEEDDLYEDDEDEEGDDDDEEEDDDDDDDTKPAKGEQAPECKNQ</sequence>
<evidence type="ECO:0000256" key="3">
    <source>
        <dbReference type="SAM" id="MobiDB-lite"/>
    </source>
</evidence>